<proteinExistence type="inferred from homology"/>
<dbReference type="InterPro" id="IPR050884">
    <property type="entry name" value="CNP_phosphodiesterase-III"/>
</dbReference>
<sequence length="248" mass="27946">MIRLFHVSDLHFGAEDRAALDWFARIVADEKPDAILMTGDLTQRARASEFAEAAEWLESLDRPTTVEVGNHDLPVYNPIQRLFLPYRRYKTLEQMIERPLEVRGVTIAPLRTTARFQFRLDWSKGFVTPQRLAHTVRLVESAPTDDLVFVTAHHPLIEAGTRTEARTHGGEGALRSLAKAGAHAVLTGHVHDPFDVAHEVEGRTVRLIGAGTLSERVRETRPSFNEIKVEGRTFETVARVMDGPDRRV</sequence>
<organism evidence="6 7">
    <name type="scientific">Sphingomonas bacterium</name>
    <dbReference type="NCBI Taxonomy" id="1895847"/>
    <lineage>
        <taxon>Bacteria</taxon>
        <taxon>Pseudomonadati</taxon>
        <taxon>Pseudomonadota</taxon>
        <taxon>Alphaproteobacteria</taxon>
        <taxon>Sphingomonadales</taxon>
        <taxon>Sphingomonadaceae</taxon>
        <taxon>Sphingomonas</taxon>
    </lineage>
</organism>
<dbReference type="Pfam" id="PF00149">
    <property type="entry name" value="Metallophos"/>
    <property type="match status" value="1"/>
</dbReference>
<evidence type="ECO:0000256" key="1">
    <source>
        <dbReference type="ARBA" id="ARBA00022723"/>
    </source>
</evidence>
<dbReference type="GO" id="GO:0016787">
    <property type="term" value="F:hydrolase activity"/>
    <property type="evidence" value="ECO:0007669"/>
    <property type="project" value="UniProtKB-KW"/>
</dbReference>
<keyword evidence="1" id="KW-0479">Metal-binding</keyword>
<comment type="similarity">
    <text evidence="4">Belongs to the cyclic nucleotide phosphodiesterase class-III family.</text>
</comment>
<evidence type="ECO:0000256" key="2">
    <source>
        <dbReference type="ARBA" id="ARBA00022801"/>
    </source>
</evidence>
<dbReference type="InterPro" id="IPR004843">
    <property type="entry name" value="Calcineurin-like_PHP"/>
</dbReference>
<keyword evidence="3" id="KW-0408">Iron</keyword>
<dbReference type="Proteomes" id="UP000262699">
    <property type="component" value="Unassembled WGS sequence"/>
</dbReference>
<evidence type="ECO:0000313" key="7">
    <source>
        <dbReference type="Proteomes" id="UP000262699"/>
    </source>
</evidence>
<reference evidence="6 7" key="1">
    <citation type="journal article" date="2018" name="Nat. Biotechnol.">
        <title>A standardized bacterial taxonomy based on genome phylogeny substantially revises the tree of life.</title>
        <authorList>
            <person name="Parks D.H."/>
            <person name="Chuvochina M."/>
            <person name="Waite D.W."/>
            <person name="Rinke C."/>
            <person name="Skarshewski A."/>
            <person name="Chaumeil P.A."/>
            <person name="Hugenholtz P."/>
        </authorList>
    </citation>
    <scope>NUCLEOTIDE SEQUENCE [LARGE SCALE GENOMIC DNA]</scope>
    <source>
        <strain evidence="6">UBA9015</strain>
    </source>
</reference>
<evidence type="ECO:0000256" key="3">
    <source>
        <dbReference type="ARBA" id="ARBA00023004"/>
    </source>
</evidence>
<evidence type="ECO:0000259" key="5">
    <source>
        <dbReference type="Pfam" id="PF00149"/>
    </source>
</evidence>
<dbReference type="AlphaFoldDB" id="A0A3D0W9Z2"/>
<keyword evidence="2" id="KW-0378">Hydrolase</keyword>
<dbReference type="SUPFAM" id="SSF56300">
    <property type="entry name" value="Metallo-dependent phosphatases"/>
    <property type="match status" value="1"/>
</dbReference>
<feature type="domain" description="Calcineurin-like phosphoesterase" evidence="5">
    <location>
        <begin position="3"/>
        <end position="193"/>
    </location>
</feature>
<dbReference type="Gene3D" id="3.60.21.10">
    <property type="match status" value="1"/>
</dbReference>
<dbReference type="PANTHER" id="PTHR42988">
    <property type="entry name" value="PHOSPHOHYDROLASE"/>
    <property type="match status" value="1"/>
</dbReference>
<protein>
    <submittedName>
        <fullName evidence="6">Metallophosphoesterase</fullName>
    </submittedName>
</protein>
<dbReference type="InterPro" id="IPR029052">
    <property type="entry name" value="Metallo-depent_PP-like"/>
</dbReference>
<dbReference type="PANTHER" id="PTHR42988:SF2">
    <property type="entry name" value="CYCLIC NUCLEOTIDE PHOSPHODIESTERASE CBUA0032-RELATED"/>
    <property type="match status" value="1"/>
</dbReference>
<name>A0A3D0W9Z2_9SPHN</name>
<dbReference type="GO" id="GO:0046872">
    <property type="term" value="F:metal ion binding"/>
    <property type="evidence" value="ECO:0007669"/>
    <property type="project" value="UniProtKB-KW"/>
</dbReference>
<evidence type="ECO:0000313" key="6">
    <source>
        <dbReference type="EMBL" id="HCB75432.1"/>
    </source>
</evidence>
<evidence type="ECO:0000256" key="4">
    <source>
        <dbReference type="ARBA" id="ARBA00025742"/>
    </source>
</evidence>
<accession>A0A3D0W9Z2</accession>
<dbReference type="EMBL" id="DOYJ01000129">
    <property type="protein sequence ID" value="HCB75432.1"/>
    <property type="molecule type" value="Genomic_DNA"/>
</dbReference>
<gene>
    <name evidence="6" type="ORF">DEP91_04550</name>
</gene>
<comment type="caution">
    <text evidence="6">The sequence shown here is derived from an EMBL/GenBank/DDBJ whole genome shotgun (WGS) entry which is preliminary data.</text>
</comment>